<name>A0A6C0U577_9GAMM</name>
<dbReference type="PANTHER" id="PTHR43822">
    <property type="entry name" value="HOMOACONITASE, MITOCHONDRIAL-RELATED"/>
    <property type="match status" value="1"/>
</dbReference>
<dbReference type="Pfam" id="PF00330">
    <property type="entry name" value="Aconitase"/>
    <property type="match status" value="1"/>
</dbReference>
<dbReference type="InterPro" id="IPR001030">
    <property type="entry name" value="Acoase/IPM_deHydtase_lsu_aba"/>
</dbReference>
<comment type="function">
    <text evidence="2 13">Catalyzes the isomerization between 2-isopropylmalate and 3-isopropylmalate, via the formation of 2-isopropylmaleate.</text>
</comment>
<dbReference type="InterPro" id="IPR033941">
    <property type="entry name" value="IPMI_cat"/>
</dbReference>
<feature type="binding site" evidence="13">
    <location>
        <position position="353"/>
    </location>
    <ligand>
        <name>[4Fe-4S] cluster</name>
        <dbReference type="ChEBI" id="CHEBI:49883"/>
    </ligand>
</feature>
<dbReference type="CDD" id="cd01583">
    <property type="entry name" value="IPMI"/>
    <property type="match status" value="1"/>
</dbReference>
<comment type="cofactor">
    <cofactor evidence="13">
        <name>[4Fe-4S] cluster</name>
        <dbReference type="ChEBI" id="CHEBI:49883"/>
    </cofactor>
    <text evidence="13">Binds 1 [4Fe-4S] cluster per subunit.</text>
</comment>
<dbReference type="GO" id="GO:0051539">
    <property type="term" value="F:4 iron, 4 sulfur cluster binding"/>
    <property type="evidence" value="ECO:0007669"/>
    <property type="project" value="UniProtKB-KW"/>
</dbReference>
<evidence type="ECO:0000256" key="2">
    <source>
        <dbReference type="ARBA" id="ARBA00002695"/>
    </source>
</evidence>
<dbReference type="EC" id="4.2.1.33" evidence="13"/>
<proteinExistence type="inferred from homology"/>
<dbReference type="HAMAP" id="MF_01026">
    <property type="entry name" value="LeuC_type1"/>
    <property type="match status" value="1"/>
</dbReference>
<evidence type="ECO:0000313" key="15">
    <source>
        <dbReference type="EMBL" id="QIB67271.1"/>
    </source>
</evidence>
<dbReference type="NCBIfam" id="NF009116">
    <property type="entry name" value="PRK12466.1"/>
    <property type="match status" value="1"/>
</dbReference>
<dbReference type="InterPro" id="IPR050067">
    <property type="entry name" value="IPM_dehydratase_rel_enz"/>
</dbReference>
<evidence type="ECO:0000256" key="9">
    <source>
        <dbReference type="ARBA" id="ARBA00023004"/>
    </source>
</evidence>
<dbReference type="Gene3D" id="3.30.499.10">
    <property type="entry name" value="Aconitase, domain 3"/>
    <property type="match status" value="2"/>
</dbReference>
<dbReference type="FunFam" id="3.30.499.10:FF:000007">
    <property type="entry name" value="3-isopropylmalate dehydratase large subunit"/>
    <property type="match status" value="1"/>
</dbReference>
<evidence type="ECO:0000256" key="1">
    <source>
        <dbReference type="ARBA" id="ARBA00000491"/>
    </source>
</evidence>
<dbReference type="PANTHER" id="PTHR43822:SF9">
    <property type="entry name" value="3-ISOPROPYLMALATE DEHYDRATASE"/>
    <property type="match status" value="1"/>
</dbReference>
<feature type="binding site" evidence="13">
    <location>
        <position position="414"/>
    </location>
    <ligand>
        <name>[4Fe-4S] cluster</name>
        <dbReference type="ChEBI" id="CHEBI:49883"/>
    </ligand>
</feature>
<dbReference type="UniPathway" id="UPA00048">
    <property type="reaction ID" value="UER00071"/>
</dbReference>
<dbReference type="PRINTS" id="PR00415">
    <property type="entry name" value="ACONITASE"/>
</dbReference>
<sequence length="475" mass="50858">MSGLTLYDKLWRNHLVEQRDDGSALIYIDRHLIHEVTSPQAFEGLRLAGRKPWRLDANLAVPDHNVPTSAEERAGGVAGILDAVSRLQVQTLDDNCLAFDITEIPINDRRQGIVHVVGPEQGATLPGMTVVCGDSHTSTHGAFGALAHGIGTSEVEHVLATQCLIQKKMKNMLVRIDGQLQPGVTAKDAALAVIGEIGTAGGTGYAIEFGGEVVRAMTMEGRMTMCNMSIEAGARMGMIAVDQTTLDYVRGRTYAPTGELWDAAVAAWRDLHSDADAVFDRVLELRGEDIKPQVTWGTSPEMVLPVDGVLPDPAAIDNPSRREATSRALEYMGLRPGMAITDIRPDRVFIGSCTNSRIEDLRAAAGVVRGRHIAASIKQALVVPGSGEVKAQAEAEGLDQVFLAAGMEWREPGCSMCLAMNADKLGPGEHCASTSNRNFEGRQGFGGRTHLVSPTMAAAAAIAGHFVDIRTVQEL</sequence>
<comment type="catalytic activity">
    <reaction evidence="1 13">
        <text>(2R,3S)-3-isopropylmalate = (2S)-2-isopropylmalate</text>
        <dbReference type="Rhea" id="RHEA:32287"/>
        <dbReference type="ChEBI" id="CHEBI:1178"/>
        <dbReference type="ChEBI" id="CHEBI:35121"/>
        <dbReference type="EC" id="4.2.1.33"/>
    </reaction>
</comment>
<dbReference type="EMBL" id="CP048711">
    <property type="protein sequence ID" value="QIB67271.1"/>
    <property type="molecule type" value="Genomic_DNA"/>
</dbReference>
<evidence type="ECO:0000256" key="10">
    <source>
        <dbReference type="ARBA" id="ARBA00023014"/>
    </source>
</evidence>
<comment type="subunit">
    <text evidence="4 13">Heterodimer of LeuC and LeuD.</text>
</comment>
<dbReference type="GO" id="GO:0009098">
    <property type="term" value="P:L-leucine biosynthetic process"/>
    <property type="evidence" value="ECO:0007669"/>
    <property type="project" value="UniProtKB-UniRule"/>
</dbReference>
<dbReference type="RefSeq" id="WP_163496698.1">
    <property type="nucleotide sequence ID" value="NZ_CP048711.1"/>
</dbReference>
<keyword evidence="5 13" id="KW-0432">Leucine biosynthesis</keyword>
<dbReference type="AlphaFoldDB" id="A0A6C0U577"/>
<reference evidence="15 16" key="1">
    <citation type="submission" date="2020-02" db="EMBL/GenBank/DDBJ databases">
        <title>Genome sequencing for Kineobactrum sp. M2.</title>
        <authorList>
            <person name="Park S.-J."/>
        </authorList>
    </citation>
    <scope>NUCLEOTIDE SEQUENCE [LARGE SCALE GENOMIC DNA]</scope>
    <source>
        <strain evidence="15 16">M2</strain>
    </source>
</reference>
<keyword evidence="9 13" id="KW-0408">Iron</keyword>
<feature type="binding site" evidence="13">
    <location>
        <position position="417"/>
    </location>
    <ligand>
        <name>[4Fe-4S] cluster</name>
        <dbReference type="ChEBI" id="CHEBI:49883"/>
    </ligand>
</feature>
<dbReference type="SUPFAM" id="SSF53732">
    <property type="entry name" value="Aconitase iron-sulfur domain"/>
    <property type="match status" value="1"/>
</dbReference>
<dbReference type="InterPro" id="IPR018136">
    <property type="entry name" value="Aconitase_4Fe-4S_BS"/>
</dbReference>
<evidence type="ECO:0000313" key="16">
    <source>
        <dbReference type="Proteomes" id="UP000477680"/>
    </source>
</evidence>
<keyword evidence="6 13" id="KW-0004">4Fe-4S</keyword>
<evidence type="ECO:0000256" key="5">
    <source>
        <dbReference type="ARBA" id="ARBA00022430"/>
    </source>
</evidence>
<evidence type="ECO:0000256" key="7">
    <source>
        <dbReference type="ARBA" id="ARBA00022605"/>
    </source>
</evidence>
<evidence type="ECO:0000256" key="8">
    <source>
        <dbReference type="ARBA" id="ARBA00022723"/>
    </source>
</evidence>
<dbReference type="PROSITE" id="PS01244">
    <property type="entry name" value="ACONITASE_2"/>
    <property type="match status" value="1"/>
</dbReference>
<dbReference type="InterPro" id="IPR004430">
    <property type="entry name" value="3-IsopropMal_deHydase_lsu"/>
</dbReference>
<comment type="similarity">
    <text evidence="13">Belongs to the aconitase/IPM isomerase family. LeuC type 1 subfamily.</text>
</comment>
<dbReference type="InterPro" id="IPR036008">
    <property type="entry name" value="Aconitase_4Fe-4S_dom"/>
</dbReference>
<keyword evidence="8 13" id="KW-0479">Metal-binding</keyword>
<keyword evidence="12 13" id="KW-0100">Branched-chain amino acid biosynthesis</keyword>
<evidence type="ECO:0000256" key="6">
    <source>
        <dbReference type="ARBA" id="ARBA00022485"/>
    </source>
</evidence>
<accession>A0A6C0U577</accession>
<evidence type="ECO:0000256" key="13">
    <source>
        <dbReference type="HAMAP-Rule" id="MF_01026"/>
    </source>
</evidence>
<dbReference type="GO" id="GO:0003861">
    <property type="term" value="F:3-isopropylmalate dehydratase activity"/>
    <property type="evidence" value="ECO:0007669"/>
    <property type="project" value="UniProtKB-UniRule"/>
</dbReference>
<comment type="pathway">
    <text evidence="3 13">Amino-acid biosynthesis; L-leucine biosynthesis; L-leucine from 3-methyl-2-oxobutanoate: step 2/4.</text>
</comment>
<keyword evidence="16" id="KW-1185">Reference proteome</keyword>
<protein>
    <recommendedName>
        <fullName evidence="13">3-isopropylmalate dehydratase large subunit</fullName>
        <ecNumber evidence="13">4.2.1.33</ecNumber>
    </recommendedName>
    <alternativeName>
        <fullName evidence="13">Alpha-IPM isomerase</fullName>
        <shortName evidence="13">IPMI</shortName>
    </alternativeName>
    <alternativeName>
        <fullName evidence="13">Isopropylmalate isomerase</fullName>
    </alternativeName>
</protein>
<evidence type="ECO:0000256" key="4">
    <source>
        <dbReference type="ARBA" id="ARBA00011271"/>
    </source>
</evidence>
<dbReference type="NCBIfam" id="NF004016">
    <property type="entry name" value="PRK05478.1"/>
    <property type="match status" value="1"/>
</dbReference>
<dbReference type="NCBIfam" id="TIGR00170">
    <property type="entry name" value="leuC"/>
    <property type="match status" value="1"/>
</dbReference>
<dbReference type="InterPro" id="IPR015931">
    <property type="entry name" value="Acnase/IPM_dHydase_lsu_aba_1/3"/>
</dbReference>
<dbReference type="GO" id="GO:0046872">
    <property type="term" value="F:metal ion binding"/>
    <property type="evidence" value="ECO:0007669"/>
    <property type="project" value="UniProtKB-KW"/>
</dbReference>
<feature type="domain" description="Aconitase/3-isopropylmalate dehydratase large subunit alpha/beta/alpha" evidence="14">
    <location>
        <begin position="8"/>
        <end position="464"/>
    </location>
</feature>
<evidence type="ECO:0000256" key="12">
    <source>
        <dbReference type="ARBA" id="ARBA00023304"/>
    </source>
</evidence>
<keyword evidence="7 13" id="KW-0028">Amino-acid biosynthesis</keyword>
<evidence type="ECO:0000256" key="3">
    <source>
        <dbReference type="ARBA" id="ARBA00004729"/>
    </source>
</evidence>
<gene>
    <name evidence="13 15" type="primary">leuC</name>
    <name evidence="15" type="ORF">G3T16_19575</name>
</gene>
<keyword evidence="10 13" id="KW-0411">Iron-sulfur</keyword>
<evidence type="ECO:0000256" key="11">
    <source>
        <dbReference type="ARBA" id="ARBA00023239"/>
    </source>
</evidence>
<dbReference type="KEGG" id="kim:G3T16_19575"/>
<evidence type="ECO:0000259" key="14">
    <source>
        <dbReference type="Pfam" id="PF00330"/>
    </source>
</evidence>
<organism evidence="15 16">
    <name type="scientific">Kineobactrum salinum</name>
    <dbReference type="NCBI Taxonomy" id="2708301"/>
    <lineage>
        <taxon>Bacteria</taxon>
        <taxon>Pseudomonadati</taxon>
        <taxon>Pseudomonadota</taxon>
        <taxon>Gammaproteobacteria</taxon>
        <taxon>Cellvibrionales</taxon>
        <taxon>Halieaceae</taxon>
        <taxon>Kineobactrum</taxon>
    </lineage>
</organism>
<keyword evidence="11 13" id="KW-0456">Lyase</keyword>
<dbReference type="Proteomes" id="UP000477680">
    <property type="component" value="Chromosome"/>
</dbReference>